<dbReference type="AlphaFoldDB" id="A0AAE4NSV9"/>
<proteinExistence type="predicted"/>
<evidence type="ECO:0000313" key="2">
    <source>
        <dbReference type="EMBL" id="MDV3103723.1"/>
    </source>
</evidence>
<evidence type="ECO:0000259" key="1">
    <source>
        <dbReference type="Pfam" id="PF04471"/>
    </source>
</evidence>
<dbReference type="GO" id="GO:0009307">
    <property type="term" value="P:DNA restriction-modification system"/>
    <property type="evidence" value="ECO:0007669"/>
    <property type="project" value="InterPro"/>
</dbReference>
<dbReference type="GO" id="GO:0003677">
    <property type="term" value="F:DNA binding"/>
    <property type="evidence" value="ECO:0007669"/>
    <property type="project" value="InterPro"/>
</dbReference>
<keyword evidence="2" id="KW-0255">Endonuclease</keyword>
<dbReference type="RefSeq" id="WP_315341095.1">
    <property type="nucleotide sequence ID" value="NZ_JAVDZE010000001.1"/>
</dbReference>
<reference evidence="2 3" key="1">
    <citation type="submission" date="2023-08" db="EMBL/GenBank/DDBJ databases">
        <title>Draft genome sequence of Thermococcus waiotapuensis WT1T, a thermophilic sulphur-dependent archaeon from order Thermococcales.</title>
        <authorList>
            <person name="Manners S.H."/>
            <person name="Carere C.R."/>
            <person name="Dhami M.K."/>
            <person name="Dobson R.C.J."/>
            <person name="Stott M.B."/>
        </authorList>
    </citation>
    <scope>NUCLEOTIDE SEQUENCE [LARGE SCALE GENOMIC DNA]</scope>
    <source>
        <strain evidence="2 3">WT1</strain>
    </source>
</reference>
<dbReference type="Gene3D" id="3.40.1350.10">
    <property type="match status" value="1"/>
</dbReference>
<sequence length="711" mass="80059">MPWSADLIVRLPKDLLLNSISELLGRMGFKNYEKVSNESEWGADIVAIREDPIAGTEKLILLVHDRGLASSKDVNVFAQSIERHKAHKGVLVSPAGFTKDAKLLISQDYLGRIIPWDGEKLASLLNNYSVNVPEGAEKFFTPEKEEKEETLEEFELDAPLLYDFSHAELMKRVSEHLTRNYPVSPDEIELVSLSLELSTAYIVSWELTGAEKESGKAIIFSKDDVVLNAEEDRELSTPLKKALLDGRAVIRATERRIQNPVSPGEVALILKGLVAEKRGVSENHVSITDRRKVYLPVMALMELRIGENRGEVRVNLRTGGIDVSLEPLPQEYFLEKARDIVEKETGEKPEEINVKTGEKKLKVLGRTRRFSFEVIFNPYTGKLVGLETLMSDEALEELLKSLYPSGKVLSLEKTKKEAVADLLVEGGIVVVGVNLRNGEAREVRSLPSPAEAFERAKKFVEGNFPVSGLEPREYRVIEHKCLEITLAGESGVAKVKIDGATGDVLDYYVVVSPGRAGELVLERYPGYTIKNISEENDNYVVEIEDNEREVKVFISKDGKMLKEKDRVLKRELAEKIAEEEAKKIDPEAKVEPLVLSDNWTAEFTGVTKVGTLTLERSTGQVLKVEARFTERALEDLYHRHLRGKYGEDNLNTERITHYKDRGYMNIKVSGGEYIYYARLDTKTGEILEEDRVPKKGLTARIKQMQLEGKYK</sequence>
<keyword evidence="3" id="KW-1185">Reference proteome</keyword>
<keyword evidence="2" id="KW-0540">Nuclease</keyword>
<dbReference type="Proteomes" id="UP001245683">
    <property type="component" value="Unassembled WGS sequence"/>
</dbReference>
<dbReference type="InterPro" id="IPR052906">
    <property type="entry name" value="Type_IV_Methyl-Rstrct_Enzyme"/>
</dbReference>
<evidence type="ECO:0000313" key="3">
    <source>
        <dbReference type="Proteomes" id="UP001245683"/>
    </source>
</evidence>
<dbReference type="PANTHER" id="PTHR30015">
    <property type="entry name" value="MRR RESTRICTION SYSTEM PROTEIN"/>
    <property type="match status" value="1"/>
</dbReference>
<gene>
    <name evidence="2" type="ORF">RBI02_04060</name>
</gene>
<dbReference type="PANTHER" id="PTHR30015:SF7">
    <property type="entry name" value="TYPE IV METHYL-DIRECTED RESTRICTION ENZYME ECOKMRR"/>
    <property type="match status" value="1"/>
</dbReference>
<organism evidence="2 3">
    <name type="scientific">Thermococcus waiotapuensis</name>
    <dbReference type="NCBI Taxonomy" id="90909"/>
    <lineage>
        <taxon>Archaea</taxon>
        <taxon>Methanobacteriati</taxon>
        <taxon>Methanobacteriota</taxon>
        <taxon>Thermococci</taxon>
        <taxon>Thermococcales</taxon>
        <taxon>Thermococcaceae</taxon>
        <taxon>Thermococcus</taxon>
    </lineage>
</organism>
<comment type="caution">
    <text evidence="2">The sequence shown here is derived from an EMBL/GenBank/DDBJ whole genome shotgun (WGS) entry which is preliminary data.</text>
</comment>
<feature type="domain" description="Restriction endonuclease type IV Mrr" evidence="1">
    <location>
        <begin position="20"/>
        <end position="125"/>
    </location>
</feature>
<protein>
    <submittedName>
        <fullName evidence="2">Restriction endonuclease</fullName>
    </submittedName>
</protein>
<dbReference type="EMBL" id="JAVDZE010000001">
    <property type="protein sequence ID" value="MDV3103723.1"/>
    <property type="molecule type" value="Genomic_DNA"/>
</dbReference>
<dbReference type="GO" id="GO:0015666">
    <property type="term" value="F:restriction endodeoxyribonuclease activity"/>
    <property type="evidence" value="ECO:0007669"/>
    <property type="project" value="TreeGrafter"/>
</dbReference>
<accession>A0AAE4NSV9</accession>
<dbReference type="InterPro" id="IPR007560">
    <property type="entry name" value="Restrct_endonuc_IV_Mrr"/>
</dbReference>
<name>A0AAE4NSV9_9EURY</name>
<dbReference type="Pfam" id="PF04471">
    <property type="entry name" value="Mrr_cat"/>
    <property type="match status" value="1"/>
</dbReference>
<dbReference type="InterPro" id="IPR011856">
    <property type="entry name" value="tRNA_endonuc-like_dom_sf"/>
</dbReference>
<keyword evidence="2" id="KW-0378">Hydrolase</keyword>